<comment type="similarity">
    <text evidence="1">Belongs to the phD/YefM antitoxin family.</text>
</comment>
<reference evidence="2 3" key="1">
    <citation type="submission" date="2024-03" db="EMBL/GenBank/DDBJ databases">
        <title>Draft genome sequence of Klenkia sp. LSe6-5.</title>
        <authorList>
            <person name="Duangmal K."/>
            <person name="Chantavorakit T."/>
        </authorList>
    </citation>
    <scope>NUCLEOTIDE SEQUENCE [LARGE SCALE GENOMIC DNA]</scope>
    <source>
        <strain evidence="2 3">LSe6-5</strain>
    </source>
</reference>
<name>A0ABU8DR00_9ACTN</name>
<evidence type="ECO:0000313" key="2">
    <source>
        <dbReference type="EMBL" id="MEI4271259.1"/>
    </source>
</evidence>
<dbReference type="SUPFAM" id="SSF143120">
    <property type="entry name" value="YefM-like"/>
    <property type="match status" value="1"/>
</dbReference>
<gene>
    <name evidence="2" type="ORF">TEK04_05950</name>
</gene>
<evidence type="ECO:0000313" key="3">
    <source>
        <dbReference type="Proteomes" id="UP001361570"/>
    </source>
</evidence>
<accession>A0ABU8DR00</accession>
<keyword evidence="3" id="KW-1185">Reference proteome</keyword>
<dbReference type="RefSeq" id="WP_336403399.1">
    <property type="nucleotide sequence ID" value="NZ_JBAPLU010000004.1"/>
</dbReference>
<sequence>MDAVTVREPRDSGGDVLNRVARGERLVVTRDGVGVAELRPTTRRSPSSAELVARRRALPVVDPVAWRRDVDDLLDPAL</sequence>
<proteinExistence type="inferred from homology"/>
<dbReference type="Proteomes" id="UP001361570">
    <property type="component" value="Unassembled WGS sequence"/>
</dbReference>
<organism evidence="2 3">
    <name type="scientific">Klenkia sesuvii</name>
    <dbReference type="NCBI Taxonomy" id="3103137"/>
    <lineage>
        <taxon>Bacteria</taxon>
        <taxon>Bacillati</taxon>
        <taxon>Actinomycetota</taxon>
        <taxon>Actinomycetes</taxon>
        <taxon>Geodermatophilales</taxon>
        <taxon>Geodermatophilaceae</taxon>
        <taxon>Klenkia</taxon>
    </lineage>
</organism>
<dbReference type="InterPro" id="IPR036165">
    <property type="entry name" value="YefM-like_sf"/>
</dbReference>
<dbReference type="EMBL" id="JBAPLU010000004">
    <property type="protein sequence ID" value="MEI4271259.1"/>
    <property type="molecule type" value="Genomic_DNA"/>
</dbReference>
<comment type="caution">
    <text evidence="2">The sequence shown here is derived from an EMBL/GenBank/DDBJ whole genome shotgun (WGS) entry which is preliminary data.</text>
</comment>
<evidence type="ECO:0000256" key="1">
    <source>
        <dbReference type="ARBA" id="ARBA00009981"/>
    </source>
</evidence>
<protein>
    <submittedName>
        <fullName evidence="2">Type II toxin-antitoxin system prevent-host-death family antitoxin</fullName>
    </submittedName>
</protein>